<evidence type="ECO:0000313" key="2">
    <source>
        <dbReference type="EMBL" id="GBP38575.1"/>
    </source>
</evidence>
<gene>
    <name evidence="2" type="ORF">EVAR_96177_1</name>
</gene>
<evidence type="ECO:0000313" key="3">
    <source>
        <dbReference type="Proteomes" id="UP000299102"/>
    </source>
</evidence>
<dbReference type="Proteomes" id="UP000299102">
    <property type="component" value="Unassembled WGS sequence"/>
</dbReference>
<dbReference type="EMBL" id="BGZK01000351">
    <property type="protein sequence ID" value="GBP38575.1"/>
    <property type="molecule type" value="Genomic_DNA"/>
</dbReference>
<sequence>MSQRFAGDDSNDVHDIGTRDGGWIYCYDPEKKGQGMFPFEEIPIEQNNGNPIATGPAPSSQRPRVHRPFCALSFPTAPTARSRRAPAARRLRGERRSVIVSLSEIQFALLRVSVDAAIVPPPRALTPKR</sequence>
<feature type="region of interest" description="Disordered" evidence="1">
    <location>
        <begin position="44"/>
        <end position="64"/>
    </location>
</feature>
<dbReference type="AlphaFoldDB" id="A0A4C1VLE0"/>
<organism evidence="2 3">
    <name type="scientific">Eumeta variegata</name>
    <name type="common">Bagworm moth</name>
    <name type="synonym">Eumeta japonica</name>
    <dbReference type="NCBI Taxonomy" id="151549"/>
    <lineage>
        <taxon>Eukaryota</taxon>
        <taxon>Metazoa</taxon>
        <taxon>Ecdysozoa</taxon>
        <taxon>Arthropoda</taxon>
        <taxon>Hexapoda</taxon>
        <taxon>Insecta</taxon>
        <taxon>Pterygota</taxon>
        <taxon>Neoptera</taxon>
        <taxon>Endopterygota</taxon>
        <taxon>Lepidoptera</taxon>
        <taxon>Glossata</taxon>
        <taxon>Ditrysia</taxon>
        <taxon>Tineoidea</taxon>
        <taxon>Psychidae</taxon>
        <taxon>Oiketicinae</taxon>
        <taxon>Eumeta</taxon>
    </lineage>
</organism>
<reference evidence="2 3" key="1">
    <citation type="journal article" date="2019" name="Commun. Biol.">
        <title>The bagworm genome reveals a unique fibroin gene that provides high tensile strength.</title>
        <authorList>
            <person name="Kono N."/>
            <person name="Nakamura H."/>
            <person name="Ohtoshi R."/>
            <person name="Tomita M."/>
            <person name="Numata K."/>
            <person name="Arakawa K."/>
        </authorList>
    </citation>
    <scope>NUCLEOTIDE SEQUENCE [LARGE SCALE GENOMIC DNA]</scope>
</reference>
<accession>A0A4C1VLE0</accession>
<keyword evidence="3" id="KW-1185">Reference proteome</keyword>
<name>A0A4C1VLE0_EUMVA</name>
<feature type="compositionally biased region" description="Polar residues" evidence="1">
    <location>
        <begin position="45"/>
        <end position="62"/>
    </location>
</feature>
<evidence type="ECO:0000256" key="1">
    <source>
        <dbReference type="SAM" id="MobiDB-lite"/>
    </source>
</evidence>
<proteinExistence type="predicted"/>
<protein>
    <submittedName>
        <fullName evidence="2">Uncharacterized protein</fullName>
    </submittedName>
</protein>
<comment type="caution">
    <text evidence="2">The sequence shown here is derived from an EMBL/GenBank/DDBJ whole genome shotgun (WGS) entry which is preliminary data.</text>
</comment>